<dbReference type="Gene3D" id="1.10.260.40">
    <property type="entry name" value="lambda repressor-like DNA-binding domains"/>
    <property type="match status" value="1"/>
</dbReference>
<dbReference type="PROSITE" id="PS50943">
    <property type="entry name" value="HTH_CROC1"/>
    <property type="match status" value="1"/>
</dbReference>
<dbReference type="CDD" id="cd00093">
    <property type="entry name" value="HTH_XRE"/>
    <property type="match status" value="1"/>
</dbReference>
<evidence type="ECO:0000313" key="2">
    <source>
        <dbReference type="EMBL" id="DAG01557.1"/>
    </source>
</evidence>
<organism evidence="2">
    <name type="scientific">Myoviridae sp. ctKkB1</name>
    <dbReference type="NCBI Taxonomy" id="2825081"/>
    <lineage>
        <taxon>Viruses</taxon>
        <taxon>Duplodnaviria</taxon>
        <taxon>Heunggongvirae</taxon>
        <taxon>Uroviricota</taxon>
        <taxon>Caudoviricetes</taxon>
    </lineage>
</organism>
<dbReference type="InterPro" id="IPR001387">
    <property type="entry name" value="Cro/C1-type_HTH"/>
</dbReference>
<feature type="domain" description="HTH cro/C1-type" evidence="1">
    <location>
        <begin position="45"/>
        <end position="65"/>
    </location>
</feature>
<protein>
    <submittedName>
        <fullName evidence="2">Putative transcriptional regulator</fullName>
    </submittedName>
</protein>
<proteinExistence type="predicted"/>
<evidence type="ECO:0000259" key="1">
    <source>
        <dbReference type="PROSITE" id="PS50943"/>
    </source>
</evidence>
<sequence>MFYDKFIALCERDGVSPSKVMTDNGFNKATVSMWKRKYLQGVDVRPSFDMLSALSKYFNVSSDYLLGTEQQSERQKISDEELKFALFDGAADKITPEMFAEVKQFAQFIAERVKDKDEQS</sequence>
<dbReference type="GO" id="GO:0003677">
    <property type="term" value="F:DNA binding"/>
    <property type="evidence" value="ECO:0007669"/>
    <property type="project" value="InterPro"/>
</dbReference>
<name>A0A8S5V4D1_9CAUD</name>
<accession>A0A8S5V4D1</accession>
<dbReference type="EMBL" id="BK016195">
    <property type="protein sequence ID" value="DAG01557.1"/>
    <property type="molecule type" value="Genomic_DNA"/>
</dbReference>
<dbReference type="InterPro" id="IPR010982">
    <property type="entry name" value="Lambda_DNA-bd_dom_sf"/>
</dbReference>
<reference evidence="2" key="1">
    <citation type="journal article" date="2021" name="Proc. Natl. Acad. Sci. U.S.A.">
        <title>A Catalog of Tens of Thousands of Viruses from Human Metagenomes Reveals Hidden Associations with Chronic Diseases.</title>
        <authorList>
            <person name="Tisza M.J."/>
            <person name="Buck C.B."/>
        </authorList>
    </citation>
    <scope>NUCLEOTIDE SEQUENCE</scope>
    <source>
        <strain evidence="2">CtKkB1</strain>
    </source>
</reference>